<dbReference type="EMBL" id="CAXAMN010004714">
    <property type="protein sequence ID" value="CAK9010744.1"/>
    <property type="molecule type" value="Genomic_DNA"/>
</dbReference>
<gene>
    <name evidence="1" type="ORF">CCMP2556_LOCUS10189</name>
</gene>
<name>A0ABP0J8T2_9DINO</name>
<evidence type="ECO:0000313" key="2">
    <source>
        <dbReference type="Proteomes" id="UP001642484"/>
    </source>
</evidence>
<sequence>MKKRFLMIASRCLKYHGLFSTNMQSKVAKRFQLTKRHETPNDFRLRFEVFALLLLVVSSGGVSGFLHPDPPGARDRRALCRRGAPNARSRSTMAMRGDRHLQSGDKAAQQVATVATLRQQAASDAGMMMQAT</sequence>
<organism evidence="1 2">
    <name type="scientific">Durusdinium trenchii</name>
    <dbReference type="NCBI Taxonomy" id="1381693"/>
    <lineage>
        <taxon>Eukaryota</taxon>
        <taxon>Sar</taxon>
        <taxon>Alveolata</taxon>
        <taxon>Dinophyceae</taxon>
        <taxon>Suessiales</taxon>
        <taxon>Symbiodiniaceae</taxon>
        <taxon>Durusdinium</taxon>
    </lineage>
</organism>
<reference evidence="1 2" key="1">
    <citation type="submission" date="2024-02" db="EMBL/GenBank/DDBJ databases">
        <authorList>
            <person name="Chen Y."/>
            <person name="Shah S."/>
            <person name="Dougan E. K."/>
            <person name="Thang M."/>
            <person name="Chan C."/>
        </authorList>
    </citation>
    <scope>NUCLEOTIDE SEQUENCE [LARGE SCALE GENOMIC DNA]</scope>
</reference>
<protein>
    <submittedName>
        <fullName evidence="1">Uncharacterized protein</fullName>
    </submittedName>
</protein>
<evidence type="ECO:0000313" key="1">
    <source>
        <dbReference type="EMBL" id="CAK9010744.1"/>
    </source>
</evidence>
<keyword evidence="2" id="KW-1185">Reference proteome</keyword>
<dbReference type="Proteomes" id="UP001642484">
    <property type="component" value="Unassembled WGS sequence"/>
</dbReference>
<accession>A0ABP0J8T2</accession>
<comment type="caution">
    <text evidence="1">The sequence shown here is derived from an EMBL/GenBank/DDBJ whole genome shotgun (WGS) entry which is preliminary data.</text>
</comment>
<proteinExistence type="predicted"/>